<sequence length="166" mass="18694">MALLYTWLNKPNNYHLSSGWLFIKYVILLLLAINVMICLLLIPIVLAYINDHSNHDDFGGASVFAASVYAVIFLIFAIGTHTLGFISVKREVYQLMFSYCLAASLILLSIILSVETRERPLISWLCLNFTTILLTLGLSLVTRRMDHPAGPSIVNQTDLDDVLYTR</sequence>
<proteinExistence type="predicted"/>
<feature type="transmembrane region" description="Helical" evidence="1">
    <location>
        <begin position="121"/>
        <end position="141"/>
    </location>
</feature>
<reference evidence="2" key="2">
    <citation type="submission" date="2015-06" db="UniProtKB">
        <authorList>
            <consortium name="EnsemblMetazoa"/>
        </authorList>
    </citation>
    <scope>IDENTIFICATION</scope>
</reference>
<evidence type="ECO:0000256" key="1">
    <source>
        <dbReference type="SAM" id="Phobius"/>
    </source>
</evidence>
<dbReference type="EMBL" id="CAEY01000192">
    <property type="status" value="NOT_ANNOTATED_CDS"/>
    <property type="molecule type" value="Genomic_DNA"/>
</dbReference>
<dbReference type="EnsemblMetazoa" id="tetur33g01250.1">
    <property type="protein sequence ID" value="tetur33g01250.1"/>
    <property type="gene ID" value="tetur33g01250"/>
</dbReference>
<keyword evidence="1" id="KW-0472">Membrane</keyword>
<organism evidence="2 3">
    <name type="scientific">Tetranychus urticae</name>
    <name type="common">Two-spotted spider mite</name>
    <dbReference type="NCBI Taxonomy" id="32264"/>
    <lineage>
        <taxon>Eukaryota</taxon>
        <taxon>Metazoa</taxon>
        <taxon>Ecdysozoa</taxon>
        <taxon>Arthropoda</taxon>
        <taxon>Chelicerata</taxon>
        <taxon>Arachnida</taxon>
        <taxon>Acari</taxon>
        <taxon>Acariformes</taxon>
        <taxon>Trombidiformes</taxon>
        <taxon>Prostigmata</taxon>
        <taxon>Eleutherengona</taxon>
        <taxon>Raphignathae</taxon>
        <taxon>Tetranychoidea</taxon>
        <taxon>Tetranychidae</taxon>
        <taxon>Tetranychus</taxon>
    </lineage>
</organism>
<dbReference type="AlphaFoldDB" id="T1L2K2"/>
<dbReference type="HOGENOM" id="CLU_1604841_0_0_1"/>
<dbReference type="Proteomes" id="UP000015104">
    <property type="component" value="Unassembled WGS sequence"/>
</dbReference>
<feature type="transmembrane region" description="Helical" evidence="1">
    <location>
        <begin position="92"/>
        <end position="114"/>
    </location>
</feature>
<feature type="transmembrane region" description="Helical" evidence="1">
    <location>
        <begin position="20"/>
        <end position="49"/>
    </location>
</feature>
<evidence type="ECO:0000313" key="2">
    <source>
        <dbReference type="EnsemblMetazoa" id="tetur33g01250.1"/>
    </source>
</evidence>
<feature type="transmembrane region" description="Helical" evidence="1">
    <location>
        <begin position="61"/>
        <end position="86"/>
    </location>
</feature>
<keyword evidence="3" id="KW-1185">Reference proteome</keyword>
<evidence type="ECO:0000313" key="3">
    <source>
        <dbReference type="Proteomes" id="UP000015104"/>
    </source>
</evidence>
<dbReference type="EnsemblMetazoa" id="tetur147g00010.1">
    <property type="protein sequence ID" value="tetur147g00010.1"/>
    <property type="gene ID" value="tetur147g00010"/>
</dbReference>
<dbReference type="EMBL" id="CAEY01000948">
    <property type="status" value="NOT_ANNOTATED_CDS"/>
    <property type="molecule type" value="Genomic_DNA"/>
</dbReference>
<reference evidence="3" key="1">
    <citation type="submission" date="2011-08" db="EMBL/GenBank/DDBJ databases">
        <authorList>
            <person name="Rombauts S."/>
        </authorList>
    </citation>
    <scope>NUCLEOTIDE SEQUENCE</scope>
    <source>
        <strain evidence="3">London</strain>
    </source>
</reference>
<name>T1L2K2_TETUR</name>
<accession>T1L2K2</accession>
<protein>
    <submittedName>
        <fullName evidence="2">Uncharacterized protein</fullName>
    </submittedName>
</protein>
<keyword evidence="1" id="KW-0812">Transmembrane</keyword>
<keyword evidence="1" id="KW-1133">Transmembrane helix</keyword>